<proteinExistence type="predicted"/>
<dbReference type="Proteomes" id="UP000288805">
    <property type="component" value="Unassembled WGS sequence"/>
</dbReference>
<evidence type="ECO:0000313" key="2">
    <source>
        <dbReference type="Proteomes" id="UP000288805"/>
    </source>
</evidence>
<reference evidence="1 2" key="1">
    <citation type="journal article" date="2018" name="PLoS Genet.">
        <title>Population sequencing reveals clonal diversity and ancestral inbreeding in the grapevine cultivar Chardonnay.</title>
        <authorList>
            <person name="Roach M.J."/>
            <person name="Johnson D.L."/>
            <person name="Bohlmann J."/>
            <person name="van Vuuren H.J."/>
            <person name="Jones S.J."/>
            <person name="Pretorius I.S."/>
            <person name="Schmidt S.A."/>
            <person name="Borneman A.R."/>
        </authorList>
    </citation>
    <scope>NUCLEOTIDE SEQUENCE [LARGE SCALE GENOMIC DNA]</scope>
    <source>
        <strain evidence="2">cv. Chardonnay</strain>
        <tissue evidence="1">Leaf</tissue>
    </source>
</reference>
<evidence type="ECO:0008006" key="3">
    <source>
        <dbReference type="Google" id="ProtNLM"/>
    </source>
</evidence>
<evidence type="ECO:0000313" key="1">
    <source>
        <dbReference type="EMBL" id="RVW75362.1"/>
    </source>
</evidence>
<organism evidence="1 2">
    <name type="scientific">Vitis vinifera</name>
    <name type="common">Grape</name>
    <dbReference type="NCBI Taxonomy" id="29760"/>
    <lineage>
        <taxon>Eukaryota</taxon>
        <taxon>Viridiplantae</taxon>
        <taxon>Streptophyta</taxon>
        <taxon>Embryophyta</taxon>
        <taxon>Tracheophyta</taxon>
        <taxon>Spermatophyta</taxon>
        <taxon>Magnoliopsida</taxon>
        <taxon>eudicotyledons</taxon>
        <taxon>Gunneridae</taxon>
        <taxon>Pentapetalae</taxon>
        <taxon>rosids</taxon>
        <taxon>Vitales</taxon>
        <taxon>Vitaceae</taxon>
        <taxon>Viteae</taxon>
        <taxon>Vitis</taxon>
    </lineage>
</organism>
<sequence>MPTLTFRGRILVKPHFKKSFLYRSHHPRACLLLLFGDLFVLLYLSSPSSPLSSPLSRMPTEQLREEGTSNSYSFLVVDDLDLPIALRKGTCVVVPKLVQEALITPEWKNAVMEEIKALEKNGTWDLVKLLEGKSHVWCKWAFSVKHKPDGIVDLFKARLMAKRYT</sequence>
<dbReference type="EMBL" id="QGNW01000351">
    <property type="protein sequence ID" value="RVW75362.1"/>
    <property type="molecule type" value="Genomic_DNA"/>
</dbReference>
<name>A0A438GT49_VITVI</name>
<protein>
    <recommendedName>
        <fullName evidence="3">Mitochondrial protein</fullName>
    </recommendedName>
</protein>
<gene>
    <name evidence="1" type="ORF">CK203_052949</name>
</gene>
<comment type="caution">
    <text evidence="1">The sequence shown here is derived from an EMBL/GenBank/DDBJ whole genome shotgun (WGS) entry which is preliminary data.</text>
</comment>
<dbReference type="AlphaFoldDB" id="A0A438GT49"/>
<accession>A0A438GT49</accession>